<dbReference type="EMBL" id="DWWM01000014">
    <property type="protein sequence ID" value="HJC35988.1"/>
    <property type="molecule type" value="Genomic_DNA"/>
</dbReference>
<comment type="caution">
    <text evidence="3">The sequence shown here is derived from an EMBL/GenBank/DDBJ whole genome shotgun (WGS) entry which is preliminary data.</text>
</comment>
<keyword evidence="3" id="KW-0489">Methyltransferase</keyword>
<dbReference type="GO" id="GO:0005829">
    <property type="term" value="C:cytosol"/>
    <property type="evidence" value="ECO:0007669"/>
    <property type="project" value="TreeGrafter"/>
</dbReference>
<dbReference type="AlphaFoldDB" id="A0A9D2NSM0"/>
<evidence type="ECO:0000259" key="2">
    <source>
        <dbReference type="PROSITE" id="PS50173"/>
    </source>
</evidence>
<proteinExistence type="inferred from homology"/>
<dbReference type="InterPro" id="IPR017961">
    <property type="entry name" value="DNA_pol_Y-fam_little_finger"/>
</dbReference>
<dbReference type="Gene3D" id="1.10.150.20">
    <property type="entry name" value="5' to 3' exonuclease, C-terminal subdomain"/>
    <property type="match status" value="1"/>
</dbReference>
<sequence length="495" mass="55965">MEKSYVAIDLKSFYASVECVERGLDPLNTNLVVADERRSEKTICLAVSPSLKKYGIPGRARLFEVIQKVKEINRQRERRSPLGYLSGESCFDDELQNDPVLALSFIVAVPRMAFYMAYSTRIYEIYLRYVAVEDIHVYSIDEVFMDISGYLRTYGMSARELTAQIIRDVRQTTGITAAAGIGTNLYLCKAAMDIVAKHIPPDADGVRIAQLDEMSYRQKLWTHEPITDFWRIGAGYARRLGEAGLYTMGDIARCSLGKPEDRCNAQLLYAMFGVNAELLIDHAWGIEPCTIADIRAYRPAHSSIGMGQVLSTPYSHEKAVLIIKEMADQLALDLVEKRLVSDQIILDIGYEMKPGYQGEIHIDRYGRKVPKHAHGKARLKRPTSSSAQIRKALLKLYERIADPSLAVRRITLTAADVVSELQPPRMEQGDLFTDEESLARWHEEEQKMLEKEKKLQEVTLAIKKKYGRNALLRGMDLEEGAKAKERNETIGGHRA</sequence>
<dbReference type="Proteomes" id="UP000823896">
    <property type="component" value="Unassembled WGS sequence"/>
</dbReference>
<dbReference type="SUPFAM" id="SSF56672">
    <property type="entry name" value="DNA/RNA polymerases"/>
    <property type="match status" value="1"/>
</dbReference>
<dbReference type="GO" id="GO:0003887">
    <property type="term" value="F:DNA-directed DNA polymerase activity"/>
    <property type="evidence" value="ECO:0007669"/>
    <property type="project" value="TreeGrafter"/>
</dbReference>
<evidence type="ECO:0000313" key="4">
    <source>
        <dbReference type="Proteomes" id="UP000823896"/>
    </source>
</evidence>
<dbReference type="GO" id="GO:0042276">
    <property type="term" value="P:error-prone translesion synthesis"/>
    <property type="evidence" value="ECO:0007669"/>
    <property type="project" value="TreeGrafter"/>
</dbReference>
<reference evidence="3" key="1">
    <citation type="journal article" date="2021" name="PeerJ">
        <title>Extensive microbial diversity within the chicken gut microbiome revealed by metagenomics and culture.</title>
        <authorList>
            <person name="Gilroy R."/>
            <person name="Ravi A."/>
            <person name="Getino M."/>
            <person name="Pursley I."/>
            <person name="Horton D.L."/>
            <person name="Alikhan N.F."/>
            <person name="Baker D."/>
            <person name="Gharbi K."/>
            <person name="Hall N."/>
            <person name="Watson M."/>
            <person name="Adriaenssens E.M."/>
            <person name="Foster-Nyarko E."/>
            <person name="Jarju S."/>
            <person name="Secka A."/>
            <person name="Antonio M."/>
            <person name="Oren A."/>
            <person name="Chaudhuri R.R."/>
            <person name="La Ragione R."/>
            <person name="Hildebrand F."/>
            <person name="Pallen M.J."/>
        </authorList>
    </citation>
    <scope>NUCLEOTIDE SEQUENCE</scope>
    <source>
        <strain evidence="3">CHK187-11901</strain>
    </source>
</reference>
<name>A0A9D2NSM0_9FIRM</name>
<evidence type="ECO:0000256" key="1">
    <source>
        <dbReference type="ARBA" id="ARBA00010945"/>
    </source>
</evidence>
<feature type="domain" description="UmuC" evidence="2">
    <location>
        <begin position="5"/>
        <end position="233"/>
    </location>
</feature>
<dbReference type="GO" id="GO:0009432">
    <property type="term" value="P:SOS response"/>
    <property type="evidence" value="ECO:0007669"/>
    <property type="project" value="TreeGrafter"/>
</dbReference>
<dbReference type="Pfam" id="PF00817">
    <property type="entry name" value="IMS"/>
    <property type="match status" value="1"/>
</dbReference>
<dbReference type="InterPro" id="IPR001126">
    <property type="entry name" value="UmuC"/>
</dbReference>
<dbReference type="GO" id="GO:0008168">
    <property type="term" value="F:methyltransferase activity"/>
    <property type="evidence" value="ECO:0007669"/>
    <property type="project" value="UniProtKB-KW"/>
</dbReference>
<reference evidence="3" key="2">
    <citation type="submission" date="2021-04" db="EMBL/GenBank/DDBJ databases">
        <authorList>
            <person name="Gilroy R."/>
        </authorList>
    </citation>
    <scope>NUCLEOTIDE SEQUENCE</scope>
    <source>
        <strain evidence="3">CHK187-11901</strain>
    </source>
</reference>
<dbReference type="InterPro" id="IPR050116">
    <property type="entry name" value="DNA_polymerase-Y"/>
</dbReference>
<protein>
    <submittedName>
        <fullName evidence="3">DNA methylase</fullName>
    </submittedName>
</protein>
<dbReference type="GO" id="GO:0006281">
    <property type="term" value="P:DNA repair"/>
    <property type="evidence" value="ECO:0007669"/>
    <property type="project" value="InterPro"/>
</dbReference>
<accession>A0A9D2NSM0</accession>
<dbReference type="InterPro" id="IPR043502">
    <property type="entry name" value="DNA/RNA_pol_sf"/>
</dbReference>
<dbReference type="PANTHER" id="PTHR11076">
    <property type="entry name" value="DNA REPAIR POLYMERASE UMUC / TRANSFERASE FAMILY MEMBER"/>
    <property type="match status" value="1"/>
</dbReference>
<dbReference type="InterPro" id="IPR043128">
    <property type="entry name" value="Rev_trsase/Diguanyl_cyclase"/>
</dbReference>
<dbReference type="PROSITE" id="PS50173">
    <property type="entry name" value="UMUC"/>
    <property type="match status" value="1"/>
</dbReference>
<keyword evidence="3" id="KW-0808">Transferase</keyword>
<comment type="similarity">
    <text evidence="1">Belongs to the DNA polymerase type-Y family.</text>
</comment>
<organism evidence="3 4">
    <name type="scientific">Candidatus Merdibacter merdavium</name>
    <dbReference type="NCBI Taxonomy" id="2838692"/>
    <lineage>
        <taxon>Bacteria</taxon>
        <taxon>Bacillati</taxon>
        <taxon>Bacillota</taxon>
        <taxon>Erysipelotrichia</taxon>
        <taxon>Erysipelotrichales</taxon>
        <taxon>Erysipelotrichaceae</taxon>
        <taxon>Merdibacter</taxon>
    </lineage>
</organism>
<dbReference type="GO" id="GO:0003684">
    <property type="term" value="F:damaged DNA binding"/>
    <property type="evidence" value="ECO:0007669"/>
    <property type="project" value="InterPro"/>
</dbReference>
<dbReference type="GO" id="GO:0032259">
    <property type="term" value="P:methylation"/>
    <property type="evidence" value="ECO:0007669"/>
    <property type="project" value="UniProtKB-KW"/>
</dbReference>
<gene>
    <name evidence="3" type="ORF">H9702_02515</name>
</gene>
<dbReference type="PANTHER" id="PTHR11076:SF35">
    <property type="entry name" value="DNA REPAIR PROTEIN HOMOLOG YOBH"/>
    <property type="match status" value="1"/>
</dbReference>
<dbReference type="Gene3D" id="3.30.70.270">
    <property type="match status" value="1"/>
</dbReference>
<dbReference type="Pfam" id="PF11799">
    <property type="entry name" value="IMS_C"/>
    <property type="match status" value="1"/>
</dbReference>
<evidence type="ECO:0000313" key="3">
    <source>
        <dbReference type="EMBL" id="HJC35988.1"/>
    </source>
</evidence>